<dbReference type="EMBL" id="LR797265">
    <property type="protein sequence ID" value="CAB4197576.1"/>
    <property type="molecule type" value="Genomic_DNA"/>
</dbReference>
<evidence type="ECO:0000313" key="2">
    <source>
        <dbReference type="EMBL" id="CAB4210249.1"/>
    </source>
</evidence>
<proteinExistence type="predicted"/>
<evidence type="ECO:0000313" key="3">
    <source>
        <dbReference type="EMBL" id="CAB5227430.1"/>
    </source>
</evidence>
<evidence type="ECO:0000313" key="1">
    <source>
        <dbReference type="EMBL" id="CAB4197576.1"/>
    </source>
</evidence>
<name>A0A6J5RTT0_9CAUD</name>
<organism evidence="1">
    <name type="scientific">uncultured Caudovirales phage</name>
    <dbReference type="NCBI Taxonomy" id="2100421"/>
    <lineage>
        <taxon>Viruses</taxon>
        <taxon>Duplodnaviria</taxon>
        <taxon>Heunggongvirae</taxon>
        <taxon>Uroviricota</taxon>
        <taxon>Caudoviricetes</taxon>
        <taxon>Peduoviridae</taxon>
        <taxon>Maltschvirus</taxon>
        <taxon>Maltschvirus maltsch</taxon>
    </lineage>
</organism>
<sequence length="549" mass="58238">MAATNCAAMTVTQRLMKPGRWRLALIPDTPFAVTSAIGFLDHIVITPTRLYPVEAYTDANVLASAIYSGPLTSRPTPTTLEGYDNSYWLGTPDGLGDILETPLALVASSLLSTWWGFLKPAALNTGTITNTGTVPGAQGPFQWVTRREAFDAVCRGYGAEWRVNPNFTVDAAIPSTLWTTAAPTVVVTRKKAGAEGPFNGLDATQLVTKSDVEQLTTKVYAVTQGPGTLLAAGAIVSSFGTGYKDPLNNNVIFERVVNAPTEPAANATTVAAAIVGQYQQPLFETTLSSKTYNVSRFVRPGDTVYVYDREAGLTDATKQITFQGQLISPKTLRVYGLTWPIERGMGVYIRRSGATPTYTDVTDFVAWEDGDVTWEIGKTDSSLSNNTSLAGGTATLGANKDVGLRMSGFGPLQPYTPVLKQGTSTPSIANNDSKYTRSGRWVQGLFDVSLNPLAVGLAGGTITVTLPLPVGGIVDAHVHLGRFRLEISASSAKYSVGELVPITSTTAGLCVTAQGSTLSDTFLGSNTFTAALAEFDRVTGSFAYETTAD</sequence>
<dbReference type="EMBL" id="LR797368">
    <property type="protein sequence ID" value="CAB4210249.1"/>
    <property type="molecule type" value="Genomic_DNA"/>
</dbReference>
<gene>
    <name evidence="1" type="ORF">UFOVP1306_21</name>
    <name evidence="2" type="ORF">UFOVP1422_23</name>
    <name evidence="3" type="ORF">UFOVP1519_43</name>
</gene>
<dbReference type="EMBL" id="LR798370">
    <property type="protein sequence ID" value="CAB5227430.1"/>
    <property type="molecule type" value="Genomic_DNA"/>
</dbReference>
<accession>A0A6J5RTT0</accession>
<protein>
    <submittedName>
        <fullName evidence="1">Uncharacterized protein</fullName>
    </submittedName>
</protein>
<reference evidence="1" key="1">
    <citation type="submission" date="2020-05" db="EMBL/GenBank/DDBJ databases">
        <authorList>
            <person name="Chiriac C."/>
            <person name="Salcher M."/>
            <person name="Ghai R."/>
            <person name="Kavagutti S V."/>
        </authorList>
    </citation>
    <scope>NUCLEOTIDE SEQUENCE</scope>
</reference>